<evidence type="ECO:0000256" key="3">
    <source>
        <dbReference type="PROSITE-ProRule" id="PRU00023"/>
    </source>
</evidence>
<evidence type="ECO:0000313" key="6">
    <source>
        <dbReference type="EMBL" id="VFT84882.1"/>
    </source>
</evidence>
<dbReference type="PROSITE" id="PS50011">
    <property type="entry name" value="PROTEIN_KINASE_DOM"/>
    <property type="match status" value="1"/>
</dbReference>
<protein>
    <submittedName>
        <fullName evidence="6">Aste57867_7989 protein</fullName>
    </submittedName>
</protein>
<dbReference type="InterPro" id="IPR000719">
    <property type="entry name" value="Prot_kinase_dom"/>
</dbReference>
<keyword evidence="7" id="KW-1185">Reference proteome</keyword>
<proteinExistence type="predicted"/>
<dbReference type="PANTHER" id="PTHR24171:SF8">
    <property type="entry name" value="BRCA1-ASSOCIATED RING DOMAIN PROTEIN 1"/>
    <property type="match status" value="1"/>
</dbReference>
<dbReference type="SMART" id="SM00220">
    <property type="entry name" value="S_TKc"/>
    <property type="match status" value="1"/>
</dbReference>
<dbReference type="InterPro" id="IPR002110">
    <property type="entry name" value="Ankyrin_rpt"/>
</dbReference>
<dbReference type="Pfam" id="PF00069">
    <property type="entry name" value="Pkinase"/>
    <property type="match status" value="1"/>
</dbReference>
<keyword evidence="1" id="KW-0677">Repeat</keyword>
<dbReference type="InterPro" id="IPR036770">
    <property type="entry name" value="Ankyrin_rpt-contain_sf"/>
</dbReference>
<feature type="repeat" description="ANK" evidence="3">
    <location>
        <begin position="154"/>
        <end position="186"/>
    </location>
</feature>
<sequence length="837" mass="91927">MFRNMLENVFLPGEIKPEEHFSEYIKMGYEKEVRSYLKGNMFAKPFSPNHVFQFYGHTALTLAVHYGKPQVVKVLLQFKADVNLLDQRGDSPLTLAAYDKEVEIIRLLLANGANPNVPDKDGKSPLQWAAQQQSIDIMTLLLARGANVNQADEGGSTPLDAAVDENYVNCVSFLLKRGAAVDKGKEKGAKLLCSAARQGSLDMLKLLLAQGMVDINTRHYSTTPLIYAAFAGQLPVVKYLIEAGADPSCIDSSGTARENALKNQHFGIVAYLDSVAPPAPTPQSSIQPAAATSSQHVKAVRATPTSHPTFVSLEAATNYIRSFPHDTEWPVLGNFVMQSEAVGSSNRTVFRAFNKKKRGKSYVVKLTEHQHELDFIEAINALDGVDSGATKHLVECFEWGPVAVAGFDCLALVMEAGRANCHETLRAMQDDEYMRLRCIDHIASAVGFLHRHEYVHGDLKLENVMDFGSFKLIDFDTATRVGQPMAPFCTKPYCPPELARQIVCRSTDAPLLATPSLDIWSLGVLVLKLFSTDGVLVEFAGVEGDAILDILAAPGFSFQASLRAANLTGRQRKYLSKCLEPDVAKRAPTVADILKLVKLKTDMTTSRTRFAPPSATLVPALVVPTQPRSAQPSPCIWLVDADPKHLPVGWEKHVDRLRDVTFHVRFQCESHADGVCATSSENEWLEMTGGSESMRAALPILAASALLLKGLTLASYYDLVVGDGFEFDFQSALRHCLIVEALDQLQYAPGPRVPFEAALEAMTFRLENEDLEDEDASALMDMLRQTFMDHRQSVAVADAMAKLGMKAFSQLNGLRQVNCDGQVRWMCEKHAVGLSIP</sequence>
<dbReference type="OrthoDB" id="66170at2759"/>
<reference evidence="6 7" key="1">
    <citation type="submission" date="2019-03" db="EMBL/GenBank/DDBJ databases">
        <authorList>
            <person name="Gaulin E."/>
            <person name="Dumas B."/>
        </authorList>
    </citation>
    <scope>NUCLEOTIDE SEQUENCE [LARGE SCALE GENOMIC DNA]</scope>
    <source>
        <strain evidence="6">CBS 568.67</strain>
    </source>
</reference>
<feature type="repeat" description="ANK" evidence="3">
    <location>
        <begin position="220"/>
        <end position="252"/>
    </location>
</feature>
<dbReference type="Proteomes" id="UP000332933">
    <property type="component" value="Unassembled WGS sequence"/>
</dbReference>
<dbReference type="EMBL" id="CAADRA010005032">
    <property type="protein sequence ID" value="VFT84882.1"/>
    <property type="molecule type" value="Genomic_DNA"/>
</dbReference>
<evidence type="ECO:0000259" key="4">
    <source>
        <dbReference type="PROSITE" id="PS50011"/>
    </source>
</evidence>
<dbReference type="PROSITE" id="PS50088">
    <property type="entry name" value="ANK_REPEAT"/>
    <property type="match status" value="5"/>
</dbReference>
<dbReference type="Pfam" id="PF00023">
    <property type="entry name" value="Ank"/>
    <property type="match status" value="1"/>
</dbReference>
<dbReference type="GO" id="GO:0004842">
    <property type="term" value="F:ubiquitin-protein transferase activity"/>
    <property type="evidence" value="ECO:0007669"/>
    <property type="project" value="TreeGrafter"/>
</dbReference>
<feature type="repeat" description="ANK" evidence="3">
    <location>
        <begin position="55"/>
        <end position="87"/>
    </location>
</feature>
<dbReference type="Gene3D" id="1.10.510.10">
    <property type="entry name" value="Transferase(Phosphotransferase) domain 1"/>
    <property type="match status" value="1"/>
</dbReference>
<evidence type="ECO:0000313" key="7">
    <source>
        <dbReference type="Proteomes" id="UP000332933"/>
    </source>
</evidence>
<dbReference type="PANTHER" id="PTHR24171">
    <property type="entry name" value="ANKYRIN REPEAT DOMAIN-CONTAINING PROTEIN 39-RELATED"/>
    <property type="match status" value="1"/>
</dbReference>
<feature type="repeat" description="ANK" evidence="3">
    <location>
        <begin position="121"/>
        <end position="153"/>
    </location>
</feature>
<feature type="repeat" description="ANK" evidence="3">
    <location>
        <begin position="88"/>
        <end position="120"/>
    </location>
</feature>
<keyword evidence="2 3" id="KW-0040">ANK repeat</keyword>
<dbReference type="GO" id="GO:0085020">
    <property type="term" value="P:protein K6-linked ubiquitination"/>
    <property type="evidence" value="ECO:0007669"/>
    <property type="project" value="TreeGrafter"/>
</dbReference>
<organism evidence="6 7">
    <name type="scientific">Aphanomyces stellatus</name>
    <dbReference type="NCBI Taxonomy" id="120398"/>
    <lineage>
        <taxon>Eukaryota</taxon>
        <taxon>Sar</taxon>
        <taxon>Stramenopiles</taxon>
        <taxon>Oomycota</taxon>
        <taxon>Saprolegniomycetes</taxon>
        <taxon>Saprolegniales</taxon>
        <taxon>Verrucalvaceae</taxon>
        <taxon>Aphanomyces</taxon>
    </lineage>
</organism>
<dbReference type="SUPFAM" id="SSF48403">
    <property type="entry name" value="Ankyrin repeat"/>
    <property type="match status" value="1"/>
</dbReference>
<evidence type="ECO:0000256" key="1">
    <source>
        <dbReference type="ARBA" id="ARBA00022737"/>
    </source>
</evidence>
<evidence type="ECO:0000256" key="2">
    <source>
        <dbReference type="ARBA" id="ARBA00023043"/>
    </source>
</evidence>
<dbReference type="AlphaFoldDB" id="A0A485KJ63"/>
<name>A0A485KJ63_9STRA</name>
<reference evidence="5" key="2">
    <citation type="submission" date="2019-06" db="EMBL/GenBank/DDBJ databases">
        <title>Genomics analysis of Aphanomyces spp. identifies a new class of oomycete effector associated with host adaptation.</title>
        <authorList>
            <person name="Gaulin E."/>
        </authorList>
    </citation>
    <scope>NUCLEOTIDE SEQUENCE</scope>
    <source>
        <strain evidence="5">CBS 578.67</strain>
    </source>
</reference>
<evidence type="ECO:0000313" key="5">
    <source>
        <dbReference type="EMBL" id="KAF0701579.1"/>
    </source>
</evidence>
<feature type="domain" description="Protein kinase" evidence="4">
    <location>
        <begin position="335"/>
        <end position="599"/>
    </location>
</feature>
<dbReference type="Pfam" id="PF12796">
    <property type="entry name" value="Ank_2"/>
    <property type="match status" value="2"/>
</dbReference>
<dbReference type="Gene3D" id="1.25.40.20">
    <property type="entry name" value="Ankyrin repeat-containing domain"/>
    <property type="match status" value="1"/>
</dbReference>
<dbReference type="GO" id="GO:0005524">
    <property type="term" value="F:ATP binding"/>
    <property type="evidence" value="ECO:0007669"/>
    <property type="project" value="InterPro"/>
</dbReference>
<accession>A0A485KJ63</accession>
<dbReference type="InterPro" id="IPR011009">
    <property type="entry name" value="Kinase-like_dom_sf"/>
</dbReference>
<dbReference type="SUPFAM" id="SSF56112">
    <property type="entry name" value="Protein kinase-like (PK-like)"/>
    <property type="match status" value="1"/>
</dbReference>
<dbReference type="EMBL" id="VJMH01005011">
    <property type="protein sequence ID" value="KAF0701579.1"/>
    <property type="molecule type" value="Genomic_DNA"/>
</dbReference>
<dbReference type="GO" id="GO:0004672">
    <property type="term" value="F:protein kinase activity"/>
    <property type="evidence" value="ECO:0007669"/>
    <property type="project" value="InterPro"/>
</dbReference>
<dbReference type="SMART" id="SM00248">
    <property type="entry name" value="ANK"/>
    <property type="match status" value="6"/>
</dbReference>
<dbReference type="PROSITE" id="PS50297">
    <property type="entry name" value="ANK_REP_REGION"/>
    <property type="match status" value="5"/>
</dbReference>
<gene>
    <name evidence="6" type="primary">Aste57867_7989</name>
    <name evidence="5" type="ORF">As57867_007959</name>
    <name evidence="6" type="ORF">ASTE57867_7989</name>
</gene>